<feature type="signal peptide" evidence="1">
    <location>
        <begin position="1"/>
        <end position="20"/>
    </location>
</feature>
<keyword evidence="4" id="KW-1185">Reference proteome</keyword>
<name>A0A1I3Y6R6_9GAMM</name>
<evidence type="ECO:0000313" key="3">
    <source>
        <dbReference type="EMBL" id="SFK27390.1"/>
    </source>
</evidence>
<dbReference type="Proteomes" id="UP000198924">
    <property type="component" value="Unassembled WGS sequence"/>
</dbReference>
<dbReference type="STRING" id="45496.SAMN04488079_107163"/>
<reference evidence="4" key="1">
    <citation type="submission" date="2016-10" db="EMBL/GenBank/DDBJ databases">
        <authorList>
            <person name="Varghese N."/>
            <person name="Submissions S."/>
        </authorList>
    </citation>
    <scope>NUCLEOTIDE SEQUENCE [LARGE SCALE GENOMIC DNA]</scope>
    <source>
        <strain evidence="4">DSM 11578</strain>
    </source>
</reference>
<protein>
    <submittedName>
        <fullName evidence="3">Uncharacterized conserved protein YecT, DUF1311 family</fullName>
    </submittedName>
</protein>
<proteinExistence type="predicted"/>
<dbReference type="Pfam" id="PF07007">
    <property type="entry name" value="LprI"/>
    <property type="match status" value="1"/>
</dbReference>
<gene>
    <name evidence="3" type="ORF">SAMN04488079_107163</name>
</gene>
<keyword evidence="1" id="KW-0732">Signal</keyword>
<feature type="chain" id="PRO_5011572568" evidence="1">
    <location>
        <begin position="21"/>
        <end position="141"/>
    </location>
</feature>
<dbReference type="OrthoDB" id="7340239at2"/>
<accession>A0A1I3Y6R6</accession>
<feature type="domain" description="Lysozyme inhibitor LprI-like N-terminal" evidence="2">
    <location>
        <begin position="28"/>
        <end position="117"/>
    </location>
</feature>
<organism evidence="3 4">
    <name type="scientific">Methylophaga sulfidovorans</name>
    <dbReference type="NCBI Taxonomy" id="45496"/>
    <lineage>
        <taxon>Bacteria</taxon>
        <taxon>Pseudomonadati</taxon>
        <taxon>Pseudomonadota</taxon>
        <taxon>Gammaproteobacteria</taxon>
        <taxon>Thiotrichales</taxon>
        <taxon>Piscirickettsiaceae</taxon>
        <taxon>Methylophaga</taxon>
    </lineage>
</organism>
<evidence type="ECO:0000256" key="1">
    <source>
        <dbReference type="SAM" id="SignalP"/>
    </source>
</evidence>
<sequence>MALNRIIILLGLLFCFPVFAHTETDCASAFTTLEINDCLNDQLQGKRDIMQQYLVAAKKRYSDETKVISAIDAGQSAWEAYKTSHCDSIYTLWMGGTIRVAMTLSCQINLTEARTHEIWSSYLTYMDDSPAILPEPEKPAD</sequence>
<evidence type="ECO:0000313" key="4">
    <source>
        <dbReference type="Proteomes" id="UP000198924"/>
    </source>
</evidence>
<evidence type="ECO:0000259" key="2">
    <source>
        <dbReference type="Pfam" id="PF07007"/>
    </source>
</evidence>
<dbReference type="EMBL" id="FOSH01000007">
    <property type="protein sequence ID" value="SFK27390.1"/>
    <property type="molecule type" value="Genomic_DNA"/>
</dbReference>
<dbReference type="AlphaFoldDB" id="A0A1I3Y6R6"/>
<dbReference type="RefSeq" id="WP_091713190.1">
    <property type="nucleotide sequence ID" value="NZ_FOSH01000007.1"/>
</dbReference>
<dbReference type="Gene3D" id="1.20.1270.180">
    <property type="match status" value="1"/>
</dbReference>
<dbReference type="InterPro" id="IPR009739">
    <property type="entry name" value="LprI-like_N"/>
</dbReference>